<dbReference type="Proteomes" id="UP000663856">
    <property type="component" value="Unassembled WGS sequence"/>
</dbReference>
<dbReference type="EMBL" id="CAJNRF010003529">
    <property type="protein sequence ID" value="CAF2051525.1"/>
    <property type="molecule type" value="Genomic_DNA"/>
</dbReference>
<dbReference type="EMBL" id="CAJOBG010006262">
    <property type="protein sequence ID" value="CAF4181450.1"/>
    <property type="molecule type" value="Genomic_DNA"/>
</dbReference>
<feature type="non-terminal residue" evidence="2">
    <location>
        <position position="1"/>
    </location>
</feature>
<evidence type="ECO:0000313" key="2">
    <source>
        <dbReference type="EMBL" id="CAF4181450.1"/>
    </source>
</evidence>
<evidence type="ECO:0000313" key="3">
    <source>
        <dbReference type="Proteomes" id="UP000663866"/>
    </source>
</evidence>
<gene>
    <name evidence="2" type="ORF">OVN521_LOCUS25300</name>
    <name evidence="1" type="ORF">WKI299_LOCUS10237</name>
</gene>
<organism evidence="2 3">
    <name type="scientific">Rotaria magnacalcarata</name>
    <dbReference type="NCBI Taxonomy" id="392030"/>
    <lineage>
        <taxon>Eukaryota</taxon>
        <taxon>Metazoa</taxon>
        <taxon>Spiralia</taxon>
        <taxon>Gnathifera</taxon>
        <taxon>Rotifera</taxon>
        <taxon>Eurotatoria</taxon>
        <taxon>Bdelloidea</taxon>
        <taxon>Philodinida</taxon>
        <taxon>Philodinidae</taxon>
        <taxon>Rotaria</taxon>
    </lineage>
</organism>
<sequence>NNLLSNPCVLSLISTLLFQSPTEFTPESQIQIYDYAIQSILKFWKSQQSSISENVFIHFLMDLASYLHLQSPSGLIDAYDIESWCCFSLAQQGVSNRRVELRQYTRKLISTLDSTVGILVERGDSLDKIAERILSCIVQPRFRQPIILALSWLSWKWPFHKYDRFCHILLTPATNDSFPFGTLIFFHAINDIRRLPSNSTIFTGLNTLLDHPFNILTRQYLLANLSKLSEDIATEWMQSYLTDTGRLSKFCKSFLQVKTTIDDEFGLFDLKLISPVICRQLQCFYNINQSNGFFIDQILRTRLIFEDGESDDIFKEEFCSHLLKQNISSSDIHPLILSLIAALCNGMVFKNEDNVVKVCFSPDKMFRGSSVLPSILNYFKNNKQSHVIKVQKLIQYYESILEKSSPNDISLNTVDTFIAYICINGLLEPSIYKKYEGYQALSLAVDRFKWTWFYFKQSYNHESSCDKETINSSIIFDKESNINEISTQHDQIEEQCTPFSLLCTTVLKKLAAEPFFDELTVNTYHTDDTRQSINLVNLRNMTVTTYSLDKAQENSVLLLTFVPQSLQSLYYSMVISPNNSRDSLPLVVLLSQCLVFLDNIRENYWNFYLALSIMQPMCRLHRMESYVLILFWKQHHTNRFDNNDRSEFLNTMKNNASFDQSWIDAPEDWKQHINVELQRISEAKDMISTEVRDLKLFSASISLARLLQAQHKSQEYYAMKSTHLSFTDSEKVRSALTSIDDPTLQVIAMNIILNMKNPYVFNEEYKYQLQEKMLLMFYSLLPHLSLLKSTLLFVFCYEMHKLFPDLFRQVTISIGHKLITVYTYERNDDQEIACIALGQLNNSDLEPYLSECVKRTKNLCKLDRFNSDILYHYFNNTAHFEPSNAALLSVIYLVELTFDAQFLRIFMHDKRKSSSLSWEDLKQVWNDSLDYHKVMTFEISLWITDYLSMRIHKEFDQILFDVSHCVLIERKALPVIEKWLNYRMDKKLKFFAHYAALQLVKEGLHISSYLDFFREICEIDCRFHLKSIVESIFSSPLVDLNIIHQILIVLHQHTNYSLQISILIHSKELLQFILHLELEHITSNLRISSSISRHSFLMMINGFSEYLGSFLIDHLHQIIDENNDLETIVKEEYLTILVKWIIEKSILCNYRENSCINLYKFIVTFFHQHRFPPVQQAIVCALYSVFIDHLSKENISIQDDVIVYLEEIIHLYDQYQENIVADCLLTYGNYLLILKRLEKGRKISNDIRNSLSILFERSSSKILSIRAAYCLIFIEETDITTFTIHNWFTNNVNITPEKKYTLLLQQTLYEAAPTLSLQSTDELVCHLAMHSTECINLFVSDFYNDLYNKRCNTYKVFDFTRHYLRIVSMFINENFVTFHNAVKQSSFGEEKLKNELYFYYCHTNSEAERKILVGIFACFGILTSELINMLKWTDDRHYDDYSKHLAHIKSVSEQCVIEEFYELLHLLAYDTKSKRFARLLQLFVQLVELDAVSSFEIQQQLPRLINKLTNENGYEEWQDEEHILDTLLNLTYFRNEFPLKSPTKTLTQYHIDKAVTKEIEDLDKRSALFLKRNYFPNIFV</sequence>
<keyword evidence="3" id="KW-1185">Reference proteome</keyword>
<proteinExistence type="predicted"/>
<accession>A0A819ZYP5</accession>
<reference evidence="2" key="1">
    <citation type="submission" date="2021-02" db="EMBL/GenBank/DDBJ databases">
        <authorList>
            <person name="Nowell W R."/>
        </authorList>
    </citation>
    <scope>NUCLEOTIDE SEQUENCE</scope>
</reference>
<dbReference type="Proteomes" id="UP000663866">
    <property type="component" value="Unassembled WGS sequence"/>
</dbReference>
<name>A0A819ZYP5_9BILA</name>
<evidence type="ECO:0000313" key="1">
    <source>
        <dbReference type="EMBL" id="CAF2051525.1"/>
    </source>
</evidence>
<comment type="caution">
    <text evidence="2">The sequence shown here is derived from an EMBL/GenBank/DDBJ whole genome shotgun (WGS) entry which is preliminary data.</text>
</comment>
<protein>
    <submittedName>
        <fullName evidence="2">Uncharacterized protein</fullName>
    </submittedName>
</protein>